<feature type="transmembrane region" description="Helical" evidence="8">
    <location>
        <begin position="119"/>
        <end position="137"/>
    </location>
</feature>
<feature type="transmembrane region" description="Helical" evidence="8">
    <location>
        <begin position="12"/>
        <end position="33"/>
    </location>
</feature>
<dbReference type="OrthoDB" id="9804629at2"/>
<organism evidence="10 11">
    <name type="scientific">Ilumatobacter coccineus (strain NBRC 103263 / KCTC 29153 / YM16-304)</name>
    <dbReference type="NCBI Taxonomy" id="1313172"/>
    <lineage>
        <taxon>Bacteria</taxon>
        <taxon>Bacillati</taxon>
        <taxon>Actinomycetota</taxon>
        <taxon>Acidimicrobiia</taxon>
        <taxon>Acidimicrobiales</taxon>
        <taxon>Ilumatobacteraceae</taxon>
        <taxon>Ilumatobacter</taxon>
    </lineage>
</organism>
<feature type="domain" description="ABC transmembrane type-1" evidence="9">
    <location>
        <begin position="329"/>
        <end position="521"/>
    </location>
</feature>
<dbReference type="KEGG" id="aym:YM304_11750"/>
<feature type="transmembrane region" description="Helical" evidence="8">
    <location>
        <begin position="177"/>
        <end position="201"/>
    </location>
</feature>
<gene>
    <name evidence="10" type="ORF">YM304_11750</name>
</gene>
<dbReference type="EMBL" id="AP012057">
    <property type="protein sequence ID" value="BAN01489.1"/>
    <property type="molecule type" value="Genomic_DNA"/>
</dbReference>
<sequence>MPRGGRLHPLALGIVPAAALALFYIWPFVVLMIEAVDAESIRSTFERGRTWRILWFTTWQAVASTVVTIVLGLAPAWAVARFDFPGRRALVSVLTAIFVMPTVVMGAAFLALFPDSLDRTVWAVLAAHVVFNLAVVIRTVGAVWEQLPADMEHAAATLGASPLRAFREVTLPLIRPALTAAASVVFLFTFTSFGVVRILAAPGTRTIEVEVWRRATQLGEIGEAAVLALLQLTILGFLAAWSTIVQRRHSRALDLESLSAPTRPRHRWQRRAVALIATTTAIVAVVPLLALVVKSVSTPTGWTFEAWRTLGSAEIRPGISLGLDPIGSLVNSLRTAAWATGFAVVIGALASLSIAASGRAGRFLDAGLMLPLGTSAVTIGFGMLITFDTDPVDWRASWWLVPIGHALVATPFVVRTTLGVLRSVDPELSHAAATLGAAPITAWREIVVPHLWRPLAVAAALAAAISLGEFGATSFLSRSGGETLPIAIERLLGRTGSLLQAKGYALATLLAAITVVIVLVVDRSHEITTGRRK</sequence>
<proteinExistence type="inferred from homology"/>
<evidence type="ECO:0000256" key="5">
    <source>
        <dbReference type="ARBA" id="ARBA00022692"/>
    </source>
</evidence>
<evidence type="ECO:0000313" key="11">
    <source>
        <dbReference type="Proteomes" id="UP000011863"/>
    </source>
</evidence>
<dbReference type="InterPro" id="IPR000515">
    <property type="entry name" value="MetI-like"/>
</dbReference>
<dbReference type="PANTHER" id="PTHR43357">
    <property type="entry name" value="INNER MEMBRANE ABC TRANSPORTER PERMEASE PROTEIN YDCV"/>
    <property type="match status" value="1"/>
</dbReference>
<dbReference type="Proteomes" id="UP000011863">
    <property type="component" value="Chromosome"/>
</dbReference>
<keyword evidence="6 8" id="KW-1133">Transmembrane helix</keyword>
<accession>A0A6C7E8G6</accession>
<keyword evidence="5 8" id="KW-0812">Transmembrane</keyword>
<feature type="transmembrane region" description="Helical" evidence="8">
    <location>
        <begin position="455"/>
        <end position="476"/>
    </location>
</feature>
<dbReference type="Gene3D" id="1.10.3720.10">
    <property type="entry name" value="MetI-like"/>
    <property type="match status" value="2"/>
</dbReference>
<feature type="transmembrane region" description="Helical" evidence="8">
    <location>
        <begin position="272"/>
        <end position="293"/>
    </location>
</feature>
<keyword evidence="7 8" id="KW-0472">Membrane</keyword>
<comment type="subcellular location">
    <subcellularLocation>
        <location evidence="1">Cell inner membrane</location>
        <topology evidence="1">Multi-pass membrane protein</topology>
    </subcellularLocation>
    <subcellularLocation>
        <location evidence="8">Cell membrane</location>
        <topology evidence="8">Multi-pass membrane protein</topology>
    </subcellularLocation>
</comment>
<dbReference type="Pfam" id="PF00528">
    <property type="entry name" value="BPD_transp_1"/>
    <property type="match status" value="2"/>
</dbReference>
<evidence type="ECO:0000256" key="8">
    <source>
        <dbReference type="RuleBase" id="RU363032"/>
    </source>
</evidence>
<keyword evidence="3" id="KW-1003">Cell membrane</keyword>
<dbReference type="CDD" id="cd06261">
    <property type="entry name" value="TM_PBP2"/>
    <property type="match status" value="2"/>
</dbReference>
<keyword evidence="11" id="KW-1185">Reference proteome</keyword>
<evidence type="ECO:0000256" key="6">
    <source>
        <dbReference type="ARBA" id="ARBA00022989"/>
    </source>
</evidence>
<dbReference type="PANTHER" id="PTHR43357:SF4">
    <property type="entry name" value="INNER MEMBRANE ABC TRANSPORTER PERMEASE PROTEIN YDCV"/>
    <property type="match status" value="1"/>
</dbReference>
<protein>
    <submittedName>
        <fullName evidence="10">Putative thiamine ABC transporter permease protein</fullName>
    </submittedName>
</protein>
<evidence type="ECO:0000256" key="1">
    <source>
        <dbReference type="ARBA" id="ARBA00004429"/>
    </source>
</evidence>
<evidence type="ECO:0000256" key="7">
    <source>
        <dbReference type="ARBA" id="ARBA00023136"/>
    </source>
</evidence>
<feature type="transmembrane region" description="Helical" evidence="8">
    <location>
        <begin position="336"/>
        <end position="356"/>
    </location>
</feature>
<evidence type="ECO:0000256" key="4">
    <source>
        <dbReference type="ARBA" id="ARBA00022519"/>
    </source>
</evidence>
<reference evidence="10 11" key="1">
    <citation type="journal article" date="2013" name="Int. J. Syst. Evol. Microbiol.">
        <title>Ilumatobacter nonamiense sp. nov. and Ilumatobacter coccineum sp. nov., isolated from seashore sand.</title>
        <authorList>
            <person name="Matsumoto A."/>
            <person name="Kasai H."/>
            <person name="Matsuo Y."/>
            <person name="Shizuri Y."/>
            <person name="Ichikawa N."/>
            <person name="Fujita N."/>
            <person name="Omura S."/>
            <person name="Takahashi Y."/>
        </authorList>
    </citation>
    <scope>NUCLEOTIDE SEQUENCE [LARGE SCALE GENOMIC DNA]</scope>
    <source>
        <strain evidence="11">NBRC 103263 / KCTC 29153 / YM16-304</strain>
    </source>
</reference>
<feature type="transmembrane region" description="Helical" evidence="8">
    <location>
        <begin position="368"/>
        <end position="387"/>
    </location>
</feature>
<keyword evidence="4" id="KW-0997">Cell inner membrane</keyword>
<name>A0A6C7E8G6_ILUCY</name>
<keyword evidence="2 8" id="KW-0813">Transport</keyword>
<feature type="transmembrane region" description="Helical" evidence="8">
    <location>
        <begin position="89"/>
        <end position="113"/>
    </location>
</feature>
<dbReference type="GO" id="GO:0005886">
    <property type="term" value="C:plasma membrane"/>
    <property type="evidence" value="ECO:0007669"/>
    <property type="project" value="UniProtKB-SubCell"/>
</dbReference>
<feature type="transmembrane region" description="Helical" evidence="8">
    <location>
        <begin position="503"/>
        <end position="521"/>
    </location>
</feature>
<comment type="similarity">
    <text evidence="8">Belongs to the binding-protein-dependent transport system permease family.</text>
</comment>
<dbReference type="SUPFAM" id="SSF161098">
    <property type="entry name" value="MetI-like"/>
    <property type="match status" value="2"/>
</dbReference>
<evidence type="ECO:0000256" key="3">
    <source>
        <dbReference type="ARBA" id="ARBA00022475"/>
    </source>
</evidence>
<dbReference type="InterPro" id="IPR035906">
    <property type="entry name" value="MetI-like_sf"/>
</dbReference>
<feature type="domain" description="ABC transmembrane type-1" evidence="9">
    <location>
        <begin position="54"/>
        <end position="239"/>
    </location>
</feature>
<dbReference type="AlphaFoldDB" id="A0A6C7E8G6"/>
<evidence type="ECO:0000256" key="2">
    <source>
        <dbReference type="ARBA" id="ARBA00022448"/>
    </source>
</evidence>
<dbReference type="GO" id="GO:0055085">
    <property type="term" value="P:transmembrane transport"/>
    <property type="evidence" value="ECO:0007669"/>
    <property type="project" value="InterPro"/>
</dbReference>
<feature type="transmembrane region" description="Helical" evidence="8">
    <location>
        <begin position="53"/>
        <end position="77"/>
    </location>
</feature>
<dbReference type="RefSeq" id="WP_015440736.1">
    <property type="nucleotide sequence ID" value="NC_020520.1"/>
</dbReference>
<dbReference type="PROSITE" id="PS50928">
    <property type="entry name" value="ABC_TM1"/>
    <property type="match status" value="2"/>
</dbReference>
<evidence type="ECO:0000313" key="10">
    <source>
        <dbReference type="EMBL" id="BAN01489.1"/>
    </source>
</evidence>
<evidence type="ECO:0000259" key="9">
    <source>
        <dbReference type="PROSITE" id="PS50928"/>
    </source>
</evidence>
<feature type="transmembrane region" description="Helical" evidence="8">
    <location>
        <begin position="399"/>
        <end position="421"/>
    </location>
</feature>